<evidence type="ECO:0000313" key="6">
    <source>
        <dbReference type="Proteomes" id="UP000220836"/>
    </source>
</evidence>
<proteinExistence type="predicted"/>
<dbReference type="GO" id="GO:0046872">
    <property type="term" value="F:metal ion binding"/>
    <property type="evidence" value="ECO:0007669"/>
    <property type="project" value="UniProtKB-KW"/>
</dbReference>
<comment type="cofactor">
    <cofactor evidence="1">
        <name>Zn(2+)</name>
        <dbReference type="ChEBI" id="CHEBI:29105"/>
    </cofactor>
</comment>
<dbReference type="AlphaFoldDB" id="A0A238KBD2"/>
<name>A0A238KBD2_9RHOB</name>
<reference evidence="5 6" key="1">
    <citation type="submission" date="2017-05" db="EMBL/GenBank/DDBJ databases">
        <authorList>
            <person name="Song R."/>
            <person name="Chenine A.L."/>
            <person name="Ruprecht R.M."/>
        </authorList>
    </citation>
    <scope>NUCLEOTIDE SEQUENCE [LARGE SCALE GENOMIC DNA]</scope>
    <source>
        <strain evidence="5 6">CECT 8663</strain>
    </source>
</reference>
<dbReference type="RefSeq" id="WP_097804344.1">
    <property type="nucleotide sequence ID" value="NZ_FXYH01000005.1"/>
</dbReference>
<keyword evidence="6" id="KW-1185">Reference proteome</keyword>
<dbReference type="PANTHER" id="PTHR37418:SF2">
    <property type="entry name" value="3-KETO-5-AMINOHEXANOATE CLEAVAGE ENZYME"/>
    <property type="match status" value="1"/>
</dbReference>
<evidence type="ECO:0000256" key="2">
    <source>
        <dbReference type="ARBA" id="ARBA00022679"/>
    </source>
</evidence>
<dbReference type="InterPro" id="IPR008567">
    <property type="entry name" value="BKACE"/>
</dbReference>
<dbReference type="GO" id="GO:0043720">
    <property type="term" value="F:3-keto-5-aminohexanoate cleavage activity"/>
    <property type="evidence" value="ECO:0007669"/>
    <property type="project" value="InterPro"/>
</dbReference>
<dbReference type="OrthoDB" id="9805277at2"/>
<dbReference type="PANTHER" id="PTHR37418">
    <property type="entry name" value="3-KETO-5-AMINOHEXANOATE CLEAVAGE ENZYME-RELATED"/>
    <property type="match status" value="1"/>
</dbReference>
<evidence type="ECO:0000256" key="3">
    <source>
        <dbReference type="ARBA" id="ARBA00022723"/>
    </source>
</evidence>
<sequence length="252" mass="27194">MANPFIMVAPNGARRSKADHTEIPISISETVDTAVACYAAGAQGIHLHIRDEAGRHSLDSGRYLEALGELNSAVPDLRVQITTESANLFDTSQQLACLEQVRPDWASVSIREIARNPALADRIYGTCAANGTAVQHILYDTQDVELLKSWQAQGIVRPDQTGVIYVLGRYSKGQASDPADLMPFLDADEGRESWMVCAFGRYEHQCLLAAAAFSGDLRVGFENSLNGTDGLIYSDNGASVAALNRRLQGIAA</sequence>
<dbReference type="EMBL" id="FXYH01000005">
    <property type="protein sequence ID" value="SMX39744.1"/>
    <property type="molecule type" value="Genomic_DNA"/>
</dbReference>
<dbReference type="EC" id="2.-.-.-" evidence="5"/>
<organism evidence="5 6">
    <name type="scientific">Pelagimonas varians</name>
    <dbReference type="NCBI Taxonomy" id="696760"/>
    <lineage>
        <taxon>Bacteria</taxon>
        <taxon>Pseudomonadati</taxon>
        <taxon>Pseudomonadota</taxon>
        <taxon>Alphaproteobacteria</taxon>
        <taxon>Rhodobacterales</taxon>
        <taxon>Roseobacteraceae</taxon>
        <taxon>Pelagimonas</taxon>
    </lineage>
</organism>
<evidence type="ECO:0000313" key="5">
    <source>
        <dbReference type="EMBL" id="SMX39744.1"/>
    </source>
</evidence>
<keyword evidence="2 5" id="KW-0808">Transferase</keyword>
<dbReference type="Gene3D" id="3.20.20.70">
    <property type="entry name" value="Aldolase class I"/>
    <property type="match status" value="1"/>
</dbReference>
<keyword evidence="4" id="KW-0862">Zinc</keyword>
<evidence type="ECO:0000256" key="1">
    <source>
        <dbReference type="ARBA" id="ARBA00001947"/>
    </source>
</evidence>
<evidence type="ECO:0000256" key="4">
    <source>
        <dbReference type="ARBA" id="ARBA00022833"/>
    </source>
</evidence>
<dbReference type="InterPro" id="IPR013785">
    <property type="entry name" value="Aldolase_TIM"/>
</dbReference>
<gene>
    <name evidence="5" type="primary">kce_5</name>
    <name evidence="5" type="ORF">PEV8663_01853</name>
</gene>
<dbReference type="Proteomes" id="UP000220836">
    <property type="component" value="Unassembled WGS sequence"/>
</dbReference>
<accession>A0A238KBD2</accession>
<keyword evidence="3" id="KW-0479">Metal-binding</keyword>
<protein>
    <submittedName>
        <fullName evidence="5">3-keto-5-aminohexanoate cleavage enzyme</fullName>
        <ecNumber evidence="5">2.-.-.-</ecNumber>
    </submittedName>
</protein>
<dbReference type="Pfam" id="PF05853">
    <property type="entry name" value="BKACE"/>
    <property type="match status" value="1"/>
</dbReference>